<keyword evidence="3" id="KW-1185">Reference proteome</keyword>
<sequence>MQRIISQTVNDKKIILLQGDVDTCDQRLSRRLQSVQRQGKECHVWIDCGSVECIRQLGVCHFINQLLVLRNTNPHIVLVQPDPVLQQALAVCKVDGLFTCIPSLEQAYLGV</sequence>
<dbReference type="InterPro" id="IPR002645">
    <property type="entry name" value="STAS_dom"/>
</dbReference>
<evidence type="ECO:0000259" key="1">
    <source>
        <dbReference type="Pfam" id="PF01740"/>
    </source>
</evidence>
<gene>
    <name evidence="2" type="ORF">GU926_18015</name>
</gene>
<dbReference type="Proteomes" id="UP000464214">
    <property type="component" value="Chromosome"/>
</dbReference>
<dbReference type="EMBL" id="CP047897">
    <property type="protein sequence ID" value="QHL89223.1"/>
    <property type="molecule type" value="Genomic_DNA"/>
</dbReference>
<reference evidence="2 3" key="1">
    <citation type="submission" date="2020-01" db="EMBL/GenBank/DDBJ databases">
        <authorList>
            <person name="Kim M."/>
        </authorList>
    </citation>
    <scope>NUCLEOTIDE SEQUENCE [LARGE SCALE GENOMIC DNA]</scope>
    <source>
        <strain evidence="2 3">BT10</strain>
    </source>
</reference>
<organism evidence="2 3">
    <name type="scientific">Nibribacter ruber</name>
    <dbReference type="NCBI Taxonomy" id="2698458"/>
    <lineage>
        <taxon>Bacteria</taxon>
        <taxon>Pseudomonadati</taxon>
        <taxon>Bacteroidota</taxon>
        <taxon>Cytophagia</taxon>
        <taxon>Cytophagales</taxon>
        <taxon>Hymenobacteraceae</taxon>
        <taxon>Nibribacter</taxon>
    </lineage>
</organism>
<dbReference type="Gene3D" id="3.30.750.24">
    <property type="entry name" value="STAS domain"/>
    <property type="match status" value="1"/>
</dbReference>
<evidence type="ECO:0000313" key="2">
    <source>
        <dbReference type="EMBL" id="QHL89223.1"/>
    </source>
</evidence>
<dbReference type="KEGG" id="nib:GU926_18015"/>
<dbReference type="Pfam" id="PF01740">
    <property type="entry name" value="STAS"/>
    <property type="match status" value="1"/>
</dbReference>
<dbReference type="InterPro" id="IPR036513">
    <property type="entry name" value="STAS_dom_sf"/>
</dbReference>
<evidence type="ECO:0000313" key="3">
    <source>
        <dbReference type="Proteomes" id="UP000464214"/>
    </source>
</evidence>
<accession>A0A6P1P4A7</accession>
<dbReference type="SUPFAM" id="SSF52091">
    <property type="entry name" value="SpoIIaa-like"/>
    <property type="match status" value="1"/>
</dbReference>
<dbReference type="AlphaFoldDB" id="A0A6P1P4A7"/>
<protein>
    <recommendedName>
        <fullName evidence="1">STAS domain-containing protein</fullName>
    </recommendedName>
</protein>
<feature type="domain" description="STAS" evidence="1">
    <location>
        <begin position="15"/>
        <end position="107"/>
    </location>
</feature>
<name>A0A6P1P4A7_9BACT</name>
<dbReference type="RefSeq" id="WP_160694372.1">
    <property type="nucleotide sequence ID" value="NZ_CP047897.1"/>
</dbReference>
<proteinExistence type="predicted"/>